<dbReference type="Gene3D" id="3.90.850.10">
    <property type="entry name" value="Fumarylacetoacetase-like, C-terminal domain"/>
    <property type="match status" value="1"/>
</dbReference>
<reference evidence="1" key="1">
    <citation type="journal article" date="2014" name="Int. J. Syst. Evol. Microbiol.">
        <title>Complete genome sequence of Corynebacterium casei LMG S-19264T (=DSM 44701T), isolated from a smear-ripened cheese.</title>
        <authorList>
            <consortium name="US DOE Joint Genome Institute (JGI-PGF)"/>
            <person name="Walter F."/>
            <person name="Albersmeier A."/>
            <person name="Kalinowski J."/>
            <person name="Ruckert C."/>
        </authorList>
    </citation>
    <scope>NUCLEOTIDE SEQUENCE</scope>
    <source>
        <strain evidence="1">KCTC 42650</strain>
    </source>
</reference>
<dbReference type="GO" id="GO:0008684">
    <property type="term" value="F:2-oxopent-4-enoate hydratase activity"/>
    <property type="evidence" value="ECO:0007669"/>
    <property type="project" value="TreeGrafter"/>
</dbReference>
<dbReference type="InterPro" id="IPR050772">
    <property type="entry name" value="Hydratase-Decarb/MhpD_sf"/>
</dbReference>
<dbReference type="GO" id="GO:0005737">
    <property type="term" value="C:cytoplasm"/>
    <property type="evidence" value="ECO:0007669"/>
    <property type="project" value="TreeGrafter"/>
</dbReference>
<dbReference type="InterPro" id="IPR036663">
    <property type="entry name" value="Fumarylacetoacetase_C_sf"/>
</dbReference>
<dbReference type="EMBL" id="BNCJ01000015">
    <property type="protein sequence ID" value="GHF64024.1"/>
    <property type="molecule type" value="Genomic_DNA"/>
</dbReference>
<name>A0A8J3GZN3_9RHOB</name>
<dbReference type="PANTHER" id="PTHR30143">
    <property type="entry name" value="ACID HYDRATASE"/>
    <property type="match status" value="1"/>
</dbReference>
<evidence type="ECO:0000313" key="2">
    <source>
        <dbReference type="Proteomes" id="UP000626220"/>
    </source>
</evidence>
<dbReference type="Proteomes" id="UP000626220">
    <property type="component" value="Unassembled WGS sequence"/>
</dbReference>
<sequence>METTTTRARRLLAARDSGATLPPLTDADPGFDLAAGTAVSAEITRLRADRGERMVGRKIGFTNRRLWEEYGVHAPIWGPVWDSTCHDAAAPLPLDGLNEPKIEPEIIFRIGATPRPGLAPEALLACLSGLAFGFEVVTSPFPGWRFRPADTVACGALHGALLPGGFHPVAPLARQLDGFRVTLWCNGAVAGHGDSSDVMTHGPLAALAHLVELLAEEGSPPLAPGEMVSTGSLTRAFDVAPGQVWRAELDGLDLPPAEARFA</sequence>
<organism evidence="1 2">
    <name type="scientific">Seohaeicola zhoushanensis</name>
    <dbReference type="NCBI Taxonomy" id="1569283"/>
    <lineage>
        <taxon>Bacteria</taxon>
        <taxon>Pseudomonadati</taxon>
        <taxon>Pseudomonadota</taxon>
        <taxon>Alphaproteobacteria</taxon>
        <taxon>Rhodobacterales</taxon>
        <taxon>Roseobacteraceae</taxon>
        <taxon>Seohaeicola</taxon>
    </lineage>
</organism>
<keyword evidence="2" id="KW-1185">Reference proteome</keyword>
<dbReference type="PANTHER" id="PTHR30143:SF0">
    <property type="entry name" value="2-KETO-4-PENTENOATE HYDRATASE"/>
    <property type="match status" value="1"/>
</dbReference>
<reference evidence="1" key="2">
    <citation type="submission" date="2020-09" db="EMBL/GenBank/DDBJ databases">
        <authorList>
            <person name="Sun Q."/>
            <person name="Kim S."/>
        </authorList>
    </citation>
    <scope>NUCLEOTIDE SEQUENCE</scope>
    <source>
        <strain evidence="1">KCTC 42650</strain>
    </source>
</reference>
<accession>A0A8J3GZN3</accession>
<comment type="caution">
    <text evidence="1">The sequence shown here is derived from an EMBL/GenBank/DDBJ whole genome shotgun (WGS) entry which is preliminary data.</text>
</comment>
<gene>
    <name evidence="1" type="ORF">GCM10017056_39010</name>
</gene>
<dbReference type="AlphaFoldDB" id="A0A8J3GZN3"/>
<protein>
    <submittedName>
        <fullName evidence="1">2-keto-4-pentenoate hydratase</fullName>
    </submittedName>
</protein>
<evidence type="ECO:0000313" key="1">
    <source>
        <dbReference type="EMBL" id="GHF64024.1"/>
    </source>
</evidence>
<dbReference type="SUPFAM" id="SSF56529">
    <property type="entry name" value="FAH"/>
    <property type="match status" value="1"/>
</dbReference>
<proteinExistence type="predicted"/>
<dbReference type="RefSeq" id="WP_189681798.1">
    <property type="nucleotide sequence ID" value="NZ_BNCJ01000015.1"/>
</dbReference>